<sequence length="89" mass="10097">MVGNPIPLNIRRVWGLVHAKSRVVAKRPPAGVVRKFEERVPAQMSSSCLTAVEKDEVRNGARLSDRGACLLYFGRLMKFLRFINLIEYP</sequence>
<name>A0A4Y2NE54_ARAVE</name>
<organism evidence="1 2">
    <name type="scientific">Araneus ventricosus</name>
    <name type="common">Orbweaver spider</name>
    <name type="synonym">Epeira ventricosa</name>
    <dbReference type="NCBI Taxonomy" id="182803"/>
    <lineage>
        <taxon>Eukaryota</taxon>
        <taxon>Metazoa</taxon>
        <taxon>Ecdysozoa</taxon>
        <taxon>Arthropoda</taxon>
        <taxon>Chelicerata</taxon>
        <taxon>Arachnida</taxon>
        <taxon>Araneae</taxon>
        <taxon>Araneomorphae</taxon>
        <taxon>Entelegynae</taxon>
        <taxon>Araneoidea</taxon>
        <taxon>Araneidae</taxon>
        <taxon>Araneus</taxon>
    </lineage>
</organism>
<dbReference type="AlphaFoldDB" id="A0A4Y2NE54"/>
<accession>A0A4Y2NE54</accession>
<keyword evidence="2" id="KW-1185">Reference proteome</keyword>
<dbReference type="Proteomes" id="UP000499080">
    <property type="component" value="Unassembled WGS sequence"/>
</dbReference>
<evidence type="ECO:0000313" key="1">
    <source>
        <dbReference type="EMBL" id="GBN37162.1"/>
    </source>
</evidence>
<evidence type="ECO:0000313" key="2">
    <source>
        <dbReference type="Proteomes" id="UP000499080"/>
    </source>
</evidence>
<comment type="caution">
    <text evidence="1">The sequence shown here is derived from an EMBL/GenBank/DDBJ whole genome shotgun (WGS) entry which is preliminary data.</text>
</comment>
<proteinExistence type="predicted"/>
<dbReference type="EMBL" id="BGPR01127420">
    <property type="protein sequence ID" value="GBN37162.1"/>
    <property type="molecule type" value="Genomic_DNA"/>
</dbReference>
<protein>
    <submittedName>
        <fullName evidence="1">Uncharacterized protein</fullName>
    </submittedName>
</protein>
<reference evidence="1 2" key="1">
    <citation type="journal article" date="2019" name="Sci. Rep.">
        <title>Orb-weaving spider Araneus ventricosus genome elucidates the spidroin gene catalogue.</title>
        <authorList>
            <person name="Kono N."/>
            <person name="Nakamura H."/>
            <person name="Ohtoshi R."/>
            <person name="Moran D.A.P."/>
            <person name="Shinohara A."/>
            <person name="Yoshida Y."/>
            <person name="Fujiwara M."/>
            <person name="Mori M."/>
            <person name="Tomita M."/>
            <person name="Arakawa K."/>
        </authorList>
    </citation>
    <scope>NUCLEOTIDE SEQUENCE [LARGE SCALE GENOMIC DNA]</scope>
</reference>
<gene>
    <name evidence="1" type="ORF">AVEN_168138_1</name>
</gene>